<dbReference type="SUPFAM" id="SSF57667">
    <property type="entry name" value="beta-beta-alpha zinc fingers"/>
    <property type="match status" value="1"/>
</dbReference>
<dbReference type="Gene3D" id="3.30.160.60">
    <property type="entry name" value="Classic Zinc Finger"/>
    <property type="match status" value="1"/>
</dbReference>
<evidence type="ECO:0000259" key="3">
    <source>
        <dbReference type="PROSITE" id="PS50157"/>
    </source>
</evidence>
<evidence type="ECO:0000313" key="6">
    <source>
        <dbReference type="RefSeq" id="XP_026747628.1"/>
    </source>
</evidence>
<sequence>MSITETEGNVTEVEKKRKQRVKRKPKPKPKPAKKKEELVNLEDSSDDEPLIAIQRRYLKETQKVFPTEINKKEMTNVNKKRFTCNICNKYCYTYQNYNHHISLHSAKDYKKCIKCSKVFKSKEQLTQHINNDHSTSKLTETLKNLLEKRKKGQKLTDDLPMSERFRRTIKKADSVPSDSFATISTVDTGLSVKNFLENFTPEPVSKAVPEIDHTVSLKEVVGPIREPAIKMTRFEPKPMPQSTKLQMPTRFKECFLERASAIIKVVQTPVTYDEVTQTDDYDYTEAVEEQQEKNEAIPEVAEEIMLEGSEDTSKLAQIPHRIVIPNLPIEFKDIRIAHLLPQAPYYKIVKVNDVLQIQGEEHSEPEAPQPKSGTINLPDGTKFVNTNPLAHLLGEMSVEKVLEPIKNKYYKPKPKNFQGMLAEALSNLDKPPVRRRRRKLKPDVSLNLN</sequence>
<keyword evidence="1" id="KW-0862">Zinc</keyword>
<accession>A0A7E5X2W0</accession>
<dbReference type="PROSITE" id="PS50157">
    <property type="entry name" value="ZINC_FINGER_C2H2_2"/>
    <property type="match status" value="1"/>
</dbReference>
<dbReference type="RefSeq" id="XP_026747628.1">
    <property type="nucleotide sequence ID" value="XM_026891827.1"/>
</dbReference>
<dbReference type="AlphaFoldDB" id="A0A7E5X2W0"/>
<evidence type="ECO:0000313" key="4">
    <source>
        <dbReference type="Proteomes" id="UP000322000"/>
    </source>
</evidence>
<keyword evidence="4" id="KW-1185">Reference proteome</keyword>
<gene>
    <name evidence="5" type="primary">LOC113508667</name>
    <name evidence="6" type="synonym">LOC113508746</name>
</gene>
<dbReference type="OrthoDB" id="7950901at2759"/>
<dbReference type="KEGG" id="tnl:113508746"/>
<dbReference type="GeneID" id="113508667"/>
<reference evidence="5 6" key="1">
    <citation type="submission" date="2025-04" db="UniProtKB">
        <authorList>
            <consortium name="RefSeq"/>
        </authorList>
    </citation>
    <scope>IDENTIFICATION</scope>
</reference>
<dbReference type="PROSITE" id="PS00028">
    <property type="entry name" value="ZINC_FINGER_C2H2_1"/>
    <property type="match status" value="2"/>
</dbReference>
<dbReference type="KEGG" id="tnl:113508667"/>
<feature type="region of interest" description="Disordered" evidence="2">
    <location>
        <begin position="360"/>
        <end position="380"/>
    </location>
</feature>
<dbReference type="RefSeq" id="XP_026747550.1">
    <property type="nucleotide sequence ID" value="XM_026891749.1"/>
</dbReference>
<feature type="domain" description="C2H2-type" evidence="3">
    <location>
        <begin position="110"/>
        <end position="138"/>
    </location>
</feature>
<protein>
    <submittedName>
        <fullName evidence="5">Uncharacterized protein LOC113508667</fullName>
    </submittedName>
    <submittedName>
        <fullName evidence="6">Uncharacterized protein LOC113508746</fullName>
    </submittedName>
</protein>
<proteinExistence type="predicted"/>
<name>A0A7E5X2W0_TRINI</name>
<keyword evidence="1" id="KW-0863">Zinc-finger</keyword>
<dbReference type="GO" id="GO:0008270">
    <property type="term" value="F:zinc ion binding"/>
    <property type="evidence" value="ECO:0007669"/>
    <property type="project" value="UniProtKB-KW"/>
</dbReference>
<evidence type="ECO:0000313" key="5">
    <source>
        <dbReference type="RefSeq" id="XP_026747550.1"/>
    </source>
</evidence>
<dbReference type="InterPro" id="IPR013087">
    <property type="entry name" value="Znf_C2H2_type"/>
</dbReference>
<evidence type="ECO:0000256" key="2">
    <source>
        <dbReference type="SAM" id="MobiDB-lite"/>
    </source>
</evidence>
<feature type="compositionally biased region" description="Basic residues" evidence="2">
    <location>
        <begin position="16"/>
        <end position="33"/>
    </location>
</feature>
<dbReference type="InterPro" id="IPR036236">
    <property type="entry name" value="Znf_C2H2_sf"/>
</dbReference>
<feature type="region of interest" description="Disordered" evidence="2">
    <location>
        <begin position="1"/>
        <end position="41"/>
    </location>
</feature>
<organism evidence="4 5">
    <name type="scientific">Trichoplusia ni</name>
    <name type="common">Cabbage looper</name>
    <dbReference type="NCBI Taxonomy" id="7111"/>
    <lineage>
        <taxon>Eukaryota</taxon>
        <taxon>Metazoa</taxon>
        <taxon>Ecdysozoa</taxon>
        <taxon>Arthropoda</taxon>
        <taxon>Hexapoda</taxon>
        <taxon>Insecta</taxon>
        <taxon>Pterygota</taxon>
        <taxon>Neoptera</taxon>
        <taxon>Endopterygota</taxon>
        <taxon>Lepidoptera</taxon>
        <taxon>Glossata</taxon>
        <taxon>Ditrysia</taxon>
        <taxon>Noctuoidea</taxon>
        <taxon>Noctuidae</taxon>
        <taxon>Plusiinae</taxon>
        <taxon>Trichoplusia</taxon>
    </lineage>
</organism>
<dbReference type="SMART" id="SM00355">
    <property type="entry name" value="ZnF_C2H2"/>
    <property type="match status" value="2"/>
</dbReference>
<evidence type="ECO:0000256" key="1">
    <source>
        <dbReference type="PROSITE-ProRule" id="PRU00042"/>
    </source>
</evidence>
<keyword evidence="1" id="KW-0479">Metal-binding</keyword>
<dbReference type="Proteomes" id="UP000322000">
    <property type="component" value="Chromosome 3"/>
</dbReference>